<feature type="transmembrane region" description="Helical" evidence="1">
    <location>
        <begin position="21"/>
        <end position="42"/>
    </location>
</feature>
<name>B7BCD9_9BACT</name>
<reference evidence="2 3" key="1">
    <citation type="submission" date="2008-10" db="EMBL/GenBank/DDBJ databases">
        <title>Draft genome sequence of Parabacteroides johnsonii (DSM 18315).</title>
        <authorList>
            <person name="Sudarsanam P."/>
            <person name="Ley R."/>
            <person name="Guruge J."/>
            <person name="Turnbaugh P.J."/>
            <person name="Mahowald M."/>
            <person name="Liep D."/>
            <person name="Gordon J."/>
        </authorList>
    </citation>
    <scope>NUCLEOTIDE SEQUENCE [LARGE SCALE GENOMIC DNA]</scope>
    <source>
        <strain evidence="2 3">DSM 18315</strain>
    </source>
</reference>
<accession>B7BCD9</accession>
<evidence type="ECO:0000313" key="3">
    <source>
        <dbReference type="Proteomes" id="UP000005510"/>
    </source>
</evidence>
<keyword evidence="1" id="KW-0472">Membrane</keyword>
<dbReference type="SUPFAM" id="SSF53850">
    <property type="entry name" value="Periplasmic binding protein-like II"/>
    <property type="match status" value="1"/>
</dbReference>
<dbReference type="EMBL" id="ABYH01000296">
    <property type="protein sequence ID" value="EEC95908.1"/>
    <property type="molecule type" value="Genomic_DNA"/>
</dbReference>
<gene>
    <name evidence="2" type="ORF">PRABACTJOHN_02707</name>
</gene>
<reference evidence="2 3" key="2">
    <citation type="submission" date="2008-10" db="EMBL/GenBank/DDBJ databases">
        <authorList>
            <person name="Fulton L."/>
            <person name="Clifton S."/>
            <person name="Fulton B."/>
            <person name="Xu J."/>
            <person name="Minx P."/>
            <person name="Pepin K.H."/>
            <person name="Johnson M."/>
            <person name="Bhonagiri V."/>
            <person name="Nash W.E."/>
            <person name="Mardis E.R."/>
            <person name="Wilson R.K."/>
        </authorList>
    </citation>
    <scope>NUCLEOTIDE SEQUENCE [LARGE SCALE GENOMIC DNA]</scope>
    <source>
        <strain evidence="2 3">DSM 18315</strain>
    </source>
</reference>
<evidence type="ECO:0008006" key="4">
    <source>
        <dbReference type="Google" id="ProtNLM"/>
    </source>
</evidence>
<organism evidence="2 3">
    <name type="scientific">Parabacteroides johnsonii DSM 18315</name>
    <dbReference type="NCBI Taxonomy" id="537006"/>
    <lineage>
        <taxon>Bacteria</taxon>
        <taxon>Pseudomonadati</taxon>
        <taxon>Bacteroidota</taxon>
        <taxon>Bacteroidia</taxon>
        <taxon>Bacteroidales</taxon>
        <taxon>Tannerellaceae</taxon>
        <taxon>Parabacteroides</taxon>
    </lineage>
</organism>
<dbReference type="Proteomes" id="UP000005510">
    <property type="component" value="Unassembled WGS sequence"/>
</dbReference>
<comment type="caution">
    <text evidence="2">The sequence shown here is derived from an EMBL/GenBank/DDBJ whole genome shotgun (WGS) entry which is preliminary data.</text>
</comment>
<protein>
    <recommendedName>
        <fullName evidence="4">ABC transporter permease</fullName>
    </recommendedName>
</protein>
<dbReference type="HOGENOM" id="CLU_2269490_0_0_10"/>
<keyword evidence="1" id="KW-1133">Transmembrane helix</keyword>
<dbReference type="Gene3D" id="3.40.190.10">
    <property type="entry name" value="Periplasmic binding protein-like II"/>
    <property type="match status" value="1"/>
</dbReference>
<dbReference type="AlphaFoldDB" id="B7BCD9"/>
<keyword evidence="1" id="KW-0812">Transmembrane</keyword>
<feature type="non-terminal residue" evidence="2">
    <location>
        <position position="103"/>
    </location>
</feature>
<evidence type="ECO:0000313" key="2">
    <source>
        <dbReference type="EMBL" id="EEC95908.1"/>
    </source>
</evidence>
<sequence length="103" mass="11905">MNKIGLIIKREYLRRVSKKSFLLLTFLTPFLFAALVFVPLWLSTIKGDDAKQVAIIDTTGKYASLFKDTEEYTFITEKGSSLEEYRKNPDKEIFAFLNITDDL</sequence>
<proteinExistence type="predicted"/>
<evidence type="ECO:0000256" key="1">
    <source>
        <dbReference type="SAM" id="Phobius"/>
    </source>
</evidence>
<dbReference type="STRING" id="537006.PRABACTJOHN_02707"/>